<reference evidence="2 3" key="1">
    <citation type="journal article" date="2023" name="Genome Announc.">
        <title>Pan-Genome Analyses of the Genus Cohnella and Proposal of the Novel Species Cohnella silvisoli sp. nov., Isolated from Forest Soil.</title>
        <authorList>
            <person name="Wang C."/>
            <person name="Mao L."/>
            <person name="Bao G."/>
            <person name="Zhu H."/>
        </authorList>
    </citation>
    <scope>NUCLEOTIDE SEQUENCE [LARGE SCALE GENOMIC DNA]</scope>
    <source>
        <strain evidence="2 3">NL03-T5-1</strain>
    </source>
</reference>
<name>A0ABV1KWF0_9BACL</name>
<dbReference type="SUPFAM" id="SSF51658">
    <property type="entry name" value="Xylose isomerase-like"/>
    <property type="match status" value="1"/>
</dbReference>
<evidence type="ECO:0000313" key="2">
    <source>
        <dbReference type="EMBL" id="MEQ4484321.1"/>
    </source>
</evidence>
<comment type="caution">
    <text evidence="2">The sequence shown here is derived from an EMBL/GenBank/DDBJ whole genome shotgun (WGS) entry which is preliminary data.</text>
</comment>
<keyword evidence="3" id="KW-1185">Reference proteome</keyword>
<keyword evidence="2" id="KW-0413">Isomerase</keyword>
<sequence length="271" mass="30965">MGIRFGFQTYTWQMSYDKYRDRLPYILDVVQASGGAGVEPEVCMLGPYTYFPEAFREDLVRRRLQLGALCLALPWLHFEETEEERREADRVIDYLQVFPGTVLTLVQLPGQDRSNLRERQTRALACVNAVSQRAYEKGIVCAYHPNSPSGSIFRTEDDYRVLMDGLDSRYCGYAPDTGHIAKGGMDVLNIIRTYRPMIRHVHFKDMNASGQWTALGEGDIDHPQVVRYLQETGYRGWIMVEEESKAAEHDPDRVTEANGRYIKGELAGLVV</sequence>
<gene>
    <name evidence="2" type="ORF">QJS35_18135</name>
</gene>
<dbReference type="PANTHER" id="PTHR12110">
    <property type="entry name" value="HYDROXYPYRUVATE ISOMERASE"/>
    <property type="match status" value="1"/>
</dbReference>
<evidence type="ECO:0000313" key="3">
    <source>
        <dbReference type="Proteomes" id="UP001493487"/>
    </source>
</evidence>
<dbReference type="InterPro" id="IPR050312">
    <property type="entry name" value="IolE/XylAMocC-like"/>
</dbReference>
<proteinExistence type="predicted"/>
<dbReference type="EMBL" id="JASKHM010000010">
    <property type="protein sequence ID" value="MEQ4484321.1"/>
    <property type="molecule type" value="Genomic_DNA"/>
</dbReference>
<protein>
    <submittedName>
        <fullName evidence="2">Sugar phosphate isomerase/epimerase</fullName>
    </submittedName>
</protein>
<dbReference type="Proteomes" id="UP001493487">
    <property type="component" value="Unassembled WGS sequence"/>
</dbReference>
<accession>A0ABV1KWF0</accession>
<dbReference type="PANTHER" id="PTHR12110:SF41">
    <property type="entry name" value="INOSOSE DEHYDRATASE"/>
    <property type="match status" value="1"/>
</dbReference>
<dbReference type="InterPro" id="IPR036237">
    <property type="entry name" value="Xyl_isomerase-like_sf"/>
</dbReference>
<dbReference type="Pfam" id="PF01261">
    <property type="entry name" value="AP_endonuc_2"/>
    <property type="match status" value="1"/>
</dbReference>
<dbReference type="InterPro" id="IPR013022">
    <property type="entry name" value="Xyl_isomerase-like_TIM-brl"/>
</dbReference>
<dbReference type="GO" id="GO:0016853">
    <property type="term" value="F:isomerase activity"/>
    <property type="evidence" value="ECO:0007669"/>
    <property type="project" value="UniProtKB-KW"/>
</dbReference>
<evidence type="ECO:0000259" key="1">
    <source>
        <dbReference type="Pfam" id="PF01261"/>
    </source>
</evidence>
<organism evidence="2 3">
    <name type="scientific">Cohnella silvisoli</name>
    <dbReference type="NCBI Taxonomy" id="2873699"/>
    <lineage>
        <taxon>Bacteria</taxon>
        <taxon>Bacillati</taxon>
        <taxon>Bacillota</taxon>
        <taxon>Bacilli</taxon>
        <taxon>Bacillales</taxon>
        <taxon>Paenibacillaceae</taxon>
        <taxon>Cohnella</taxon>
    </lineage>
</organism>
<dbReference type="RefSeq" id="WP_232186699.1">
    <property type="nucleotide sequence ID" value="NZ_JAIOAP010000009.1"/>
</dbReference>
<dbReference type="Gene3D" id="3.20.20.150">
    <property type="entry name" value="Divalent-metal-dependent TIM barrel enzymes"/>
    <property type="match status" value="1"/>
</dbReference>
<feature type="domain" description="Xylose isomerase-like TIM barrel" evidence="1">
    <location>
        <begin position="28"/>
        <end position="252"/>
    </location>
</feature>